<evidence type="ECO:0000256" key="3">
    <source>
        <dbReference type="ARBA" id="ARBA00022989"/>
    </source>
</evidence>
<reference evidence="7 8" key="1">
    <citation type="submission" date="2014-08" db="EMBL/GenBank/DDBJ databases">
        <authorList>
            <person name="Sibley D."/>
            <person name="Venepally P."/>
            <person name="Karamycheva S."/>
            <person name="Hadjithomas M."/>
            <person name="Khan A."/>
            <person name="Brunk B."/>
            <person name="Roos D."/>
            <person name="Caler E."/>
            <person name="Lorenzi H."/>
        </authorList>
    </citation>
    <scope>NUCLEOTIDE SEQUENCE [LARGE SCALE GENOMIC DNA]</scope>
    <source>
        <strain evidence="7 8">VAND</strain>
    </source>
</reference>
<dbReference type="InterPro" id="IPR002994">
    <property type="entry name" value="Surf1/Shy1"/>
</dbReference>
<dbReference type="GO" id="GO:0016020">
    <property type="term" value="C:membrane"/>
    <property type="evidence" value="ECO:0007669"/>
    <property type="project" value="UniProtKB-SubCell"/>
</dbReference>
<feature type="region of interest" description="Disordered" evidence="5">
    <location>
        <begin position="561"/>
        <end position="620"/>
    </location>
</feature>
<keyword evidence="3 6" id="KW-1133">Transmembrane helix</keyword>
<evidence type="ECO:0000256" key="6">
    <source>
        <dbReference type="SAM" id="Phobius"/>
    </source>
</evidence>
<feature type="region of interest" description="Disordered" evidence="5">
    <location>
        <begin position="82"/>
        <end position="114"/>
    </location>
</feature>
<protein>
    <submittedName>
        <fullName evidence="7">SURF1 family protein</fullName>
    </submittedName>
</protein>
<accession>A0A086PPC8</accession>
<dbReference type="InterPro" id="IPR045214">
    <property type="entry name" value="Surf1/Surf4"/>
</dbReference>
<dbReference type="PANTHER" id="PTHR23427">
    <property type="entry name" value="SURFEIT LOCUS PROTEIN"/>
    <property type="match status" value="1"/>
</dbReference>
<dbReference type="OrthoDB" id="10040024at2759"/>
<evidence type="ECO:0000256" key="1">
    <source>
        <dbReference type="ARBA" id="ARBA00004370"/>
    </source>
</evidence>
<feature type="region of interest" description="Disordered" evidence="5">
    <location>
        <begin position="257"/>
        <end position="333"/>
    </location>
</feature>
<feature type="compositionally biased region" description="Pro residues" evidence="5">
    <location>
        <begin position="102"/>
        <end position="114"/>
    </location>
</feature>
<feature type="compositionally biased region" description="Low complexity" evidence="5">
    <location>
        <begin position="82"/>
        <end position="101"/>
    </location>
</feature>
<organism evidence="7 8">
    <name type="scientific">Toxoplasma gondii VAND</name>
    <dbReference type="NCBI Taxonomy" id="933077"/>
    <lineage>
        <taxon>Eukaryota</taxon>
        <taxon>Sar</taxon>
        <taxon>Alveolata</taxon>
        <taxon>Apicomplexa</taxon>
        <taxon>Conoidasida</taxon>
        <taxon>Coccidia</taxon>
        <taxon>Eucoccidiorida</taxon>
        <taxon>Eimeriorina</taxon>
        <taxon>Sarcocystidae</taxon>
        <taxon>Toxoplasma</taxon>
    </lineage>
</organism>
<comment type="subcellular location">
    <subcellularLocation>
        <location evidence="1">Membrane</location>
    </subcellularLocation>
</comment>
<feature type="compositionally biased region" description="Basic and acidic residues" evidence="5">
    <location>
        <begin position="564"/>
        <end position="586"/>
    </location>
</feature>
<reference evidence="7 8" key="2">
    <citation type="journal article" date="2015" name="Eukaryot. Cell">
        <title>Genetic mapping reveals that sinefungin resistance in Toxoplasma gondii is controlled by a putative amino acid transporter locus that can be used as a negative selectable marker.</title>
        <authorList>
            <person name="Behnke M.S."/>
            <person name="Khan A."/>
            <person name="Sibley L.D."/>
        </authorList>
    </citation>
    <scope>NUCLEOTIDE SEQUENCE [LARGE SCALE GENOMIC DNA]</scope>
    <source>
        <strain evidence="7 8">VAND</strain>
    </source>
</reference>
<evidence type="ECO:0000313" key="7">
    <source>
        <dbReference type="EMBL" id="KFH02210.1"/>
    </source>
</evidence>
<sequence length="704" mass="76831">MVTQSALRVRGASVETLPAFRFSPRFSPRSSPRFSPRFSSSLPWRISHWRPARQMIFKPLAVRPTSLSSPCPRLPLPAPLRSFSSTTSSPSPPCSSSAPPSSVSPPALPPLSPASPAPASLPACSAPLPFIAHGRSMPGQRLLPCSPEDVAVLSASSLRFPNPQEVEGGVIVRLVRRSDPVTSPVLRSVRNRQYGIRGSERWWLLGSGALASACLLALGFWQLARMQWKHQLIEYRRAQMRKPAVWVTRGPFPWTVSSEDHRCTGDGSSDSTQERPETRKEGARAEARRCDAEAKNLSPLPSTNSDSSSPAHSPSSSPPSPPSSSSCSSSSCSSSSSVAVVEKSSFEREEELRAAWAYRPVIARGVLDSSTELRVGPRPGLEPGTTGYLLVSPLRLEDGNVLLVNKGHLQTEDAKLPPFRRPETRREGAWRTREVNLAQGRSALADACSGSTPGGGWEASAAARDAFARDSGCSLDAKTRDEPPGWVTVRGILEPGEIPSSTCQCLLAGNRPKDAQFIFLVPADLVEGLRPGTVPHKAATGAMILNAYDIVYDEDVRAAKRSRERKEGEVGADAGESRDRRAEQRSQGRGAKGEEEDGSRGEKDIPVKEEREASRERMSTLASLPRSLAAELGAEDPSSFAALLGLAEIPKRFAKYQQKRKDDYLLFWADEHTHFNYACQWFVMALCTASMTLYKFVQVSRWRW</sequence>
<feature type="compositionally biased region" description="Basic and acidic residues" evidence="5">
    <location>
        <begin position="272"/>
        <end position="294"/>
    </location>
</feature>
<name>A0A086PPC8_TOXGO</name>
<dbReference type="EMBL" id="AEYJ02001421">
    <property type="protein sequence ID" value="KFH02210.1"/>
    <property type="molecule type" value="Genomic_DNA"/>
</dbReference>
<dbReference type="AlphaFoldDB" id="A0A086PPC8"/>
<evidence type="ECO:0000313" key="8">
    <source>
        <dbReference type="Proteomes" id="UP000028840"/>
    </source>
</evidence>
<feature type="compositionally biased region" description="Basic and acidic residues" evidence="5">
    <location>
        <begin position="598"/>
        <end position="618"/>
    </location>
</feature>
<keyword evidence="4 6" id="KW-0472">Membrane</keyword>
<dbReference type="VEuPathDB" id="ToxoDB:TGVAND_311150"/>
<evidence type="ECO:0000256" key="5">
    <source>
        <dbReference type="SAM" id="MobiDB-lite"/>
    </source>
</evidence>
<feature type="transmembrane region" description="Helical" evidence="6">
    <location>
        <begin position="202"/>
        <end position="224"/>
    </location>
</feature>
<proteinExistence type="predicted"/>
<dbReference type="Proteomes" id="UP000028840">
    <property type="component" value="Unassembled WGS sequence"/>
</dbReference>
<feature type="compositionally biased region" description="Low complexity" evidence="5">
    <location>
        <begin position="298"/>
        <end position="315"/>
    </location>
</feature>
<evidence type="ECO:0000256" key="2">
    <source>
        <dbReference type="ARBA" id="ARBA00022692"/>
    </source>
</evidence>
<dbReference type="PANTHER" id="PTHR23427:SF2">
    <property type="entry name" value="SURFEIT LOCUS PROTEIN 1"/>
    <property type="match status" value="1"/>
</dbReference>
<gene>
    <name evidence="7" type="ORF">TGVAND_311150</name>
</gene>
<evidence type="ECO:0000256" key="4">
    <source>
        <dbReference type="ARBA" id="ARBA00023136"/>
    </source>
</evidence>
<comment type="caution">
    <text evidence="7">The sequence shown here is derived from an EMBL/GenBank/DDBJ whole genome shotgun (WGS) entry which is preliminary data.</text>
</comment>
<feature type="compositionally biased region" description="Low complexity" evidence="5">
    <location>
        <begin position="323"/>
        <end position="333"/>
    </location>
</feature>
<dbReference type="Pfam" id="PF02104">
    <property type="entry name" value="SURF1"/>
    <property type="match status" value="2"/>
</dbReference>
<keyword evidence="2 6" id="KW-0812">Transmembrane</keyword>